<accession>A0A0C9UIZ4</accession>
<keyword evidence="3" id="KW-1185">Reference proteome</keyword>
<dbReference type="OrthoDB" id="3253976at2759"/>
<sequence length="271" mass="30820">MSNLVRSAKSTNNWTGYDLTAYHITVRLVQPAEFFCSGPNPSLDHIDSKILTSIDVDDPSMSDTASRYLAYLEMATHASPNQDSIMDDFARETLSLLGFDERNERILTTRYNIPYNTFRESKENAQADVCLLYRPALVLLVLVVDKVLTKTDPEAHVIADAIAAFQFNNRQREDMGRPKLESMTIPCITMSRTRPTFYLVPVTNALSEAVITRQYPSVETTVLKCLTITGQYRDRHGMAGLEYRKLALGRFLAFKMLAQNHWQDIVQGYNY</sequence>
<evidence type="ECO:0000313" key="2">
    <source>
        <dbReference type="EMBL" id="KIJ41036.1"/>
    </source>
</evidence>
<dbReference type="Proteomes" id="UP000054279">
    <property type="component" value="Unassembled WGS sequence"/>
</dbReference>
<proteinExistence type="predicted"/>
<dbReference type="AlphaFoldDB" id="A0A0C9UIZ4"/>
<dbReference type="HOGENOM" id="CLU_078038_0_0_1"/>
<evidence type="ECO:0000313" key="3">
    <source>
        <dbReference type="Proteomes" id="UP000054279"/>
    </source>
</evidence>
<gene>
    <name evidence="2" type="ORF">M422DRAFT_255886</name>
    <name evidence="1" type="ORF">M422DRAFT_273675</name>
</gene>
<protein>
    <submittedName>
        <fullName evidence="1">Unplaced genomic scaffold SPHSTscaffold_344, whole genome shotgun sequence</fullName>
    </submittedName>
</protein>
<evidence type="ECO:0000313" key="1">
    <source>
        <dbReference type="EMBL" id="KIJ25346.1"/>
    </source>
</evidence>
<organism evidence="1 3">
    <name type="scientific">Sphaerobolus stellatus (strain SS14)</name>
    <dbReference type="NCBI Taxonomy" id="990650"/>
    <lineage>
        <taxon>Eukaryota</taxon>
        <taxon>Fungi</taxon>
        <taxon>Dikarya</taxon>
        <taxon>Basidiomycota</taxon>
        <taxon>Agaricomycotina</taxon>
        <taxon>Agaricomycetes</taxon>
        <taxon>Phallomycetidae</taxon>
        <taxon>Geastrales</taxon>
        <taxon>Sphaerobolaceae</taxon>
        <taxon>Sphaerobolus</taxon>
    </lineage>
</organism>
<name>A0A0C9UIZ4_SPHS4</name>
<dbReference type="EMBL" id="KN837139">
    <property type="protein sequence ID" value="KIJ41036.1"/>
    <property type="molecule type" value="Genomic_DNA"/>
</dbReference>
<dbReference type="EMBL" id="KN837419">
    <property type="protein sequence ID" value="KIJ25346.1"/>
    <property type="molecule type" value="Genomic_DNA"/>
</dbReference>
<reference evidence="1 3" key="1">
    <citation type="submission" date="2014-06" db="EMBL/GenBank/DDBJ databases">
        <title>Evolutionary Origins and Diversification of the Mycorrhizal Mutualists.</title>
        <authorList>
            <consortium name="DOE Joint Genome Institute"/>
            <consortium name="Mycorrhizal Genomics Consortium"/>
            <person name="Kohler A."/>
            <person name="Kuo A."/>
            <person name="Nagy L.G."/>
            <person name="Floudas D."/>
            <person name="Copeland A."/>
            <person name="Barry K.W."/>
            <person name="Cichocki N."/>
            <person name="Veneault-Fourrey C."/>
            <person name="LaButti K."/>
            <person name="Lindquist E.A."/>
            <person name="Lipzen A."/>
            <person name="Lundell T."/>
            <person name="Morin E."/>
            <person name="Murat C."/>
            <person name="Riley R."/>
            <person name="Ohm R."/>
            <person name="Sun H."/>
            <person name="Tunlid A."/>
            <person name="Henrissat B."/>
            <person name="Grigoriev I.V."/>
            <person name="Hibbett D.S."/>
            <person name="Martin F."/>
        </authorList>
    </citation>
    <scope>NUCLEOTIDE SEQUENCE [LARGE SCALE GENOMIC DNA]</scope>
    <source>
        <strain evidence="1 3">SS14</strain>
    </source>
</reference>